<dbReference type="Proteomes" id="UP000609027">
    <property type="component" value="Unassembled WGS sequence"/>
</dbReference>
<gene>
    <name evidence="2" type="ORF">IE992_28780</name>
</gene>
<dbReference type="Pfam" id="PF07514">
    <property type="entry name" value="TraI_2"/>
    <property type="match status" value="1"/>
</dbReference>
<proteinExistence type="predicted"/>
<name>A0A927DZ55_KLEPN</name>
<organism evidence="2 3">
    <name type="scientific">Klebsiella pneumoniae</name>
    <dbReference type="NCBI Taxonomy" id="573"/>
    <lineage>
        <taxon>Bacteria</taxon>
        <taxon>Pseudomonadati</taxon>
        <taxon>Pseudomonadota</taxon>
        <taxon>Gammaproteobacteria</taxon>
        <taxon>Enterobacterales</taxon>
        <taxon>Enterobacteriaceae</taxon>
        <taxon>Klebsiella/Raoultella group</taxon>
        <taxon>Klebsiella</taxon>
        <taxon>Klebsiella pneumoniae complex</taxon>
    </lineage>
</organism>
<dbReference type="EMBL" id="JACXTJ010000006">
    <property type="protein sequence ID" value="MBD3721748.1"/>
    <property type="molecule type" value="Genomic_DNA"/>
</dbReference>
<feature type="domain" description="Uncharacterised" evidence="1">
    <location>
        <begin position="58"/>
        <end position="275"/>
    </location>
</feature>
<protein>
    <submittedName>
        <fullName evidence="2">TraI domain-containing protein</fullName>
    </submittedName>
</protein>
<reference evidence="2" key="1">
    <citation type="submission" date="2020-07" db="EMBL/GenBank/DDBJ databases">
        <title>Clinical and genomic characterization of carbapenemase-producing Enterobacterales causing secondary infections during the COVID-19 crisis at a New York City hospital.</title>
        <authorList>
            <person name="Gomez-Simmonds A."/>
            <person name="Annavajhala M.K."/>
            <person name="Uhlemann A.-C."/>
        </authorList>
    </citation>
    <scope>NUCLEOTIDE SEQUENCE</scope>
    <source>
        <strain evidence="2">NK1607</strain>
    </source>
</reference>
<accession>A0A927DZ55</accession>
<evidence type="ECO:0000313" key="2">
    <source>
        <dbReference type="EMBL" id="MBD3721748.1"/>
    </source>
</evidence>
<comment type="caution">
    <text evidence="2">The sequence shown here is derived from an EMBL/GenBank/DDBJ whole genome shotgun (WGS) entry which is preliminary data.</text>
</comment>
<dbReference type="Gene3D" id="1.10.3210.40">
    <property type="match status" value="1"/>
</dbReference>
<dbReference type="AlphaFoldDB" id="A0A927DZ55"/>
<dbReference type="InterPro" id="IPR011119">
    <property type="entry name" value="Unchr_helicase_relaxase_TraI"/>
</dbReference>
<evidence type="ECO:0000313" key="3">
    <source>
        <dbReference type="Proteomes" id="UP000609027"/>
    </source>
</evidence>
<sequence>MKIRVALFGGPDHDIIFDTDDEYDIPHTPNKDVQSYLDYPSKPAGITLFSEREILSVHANRLQEINMYIGLPNSDLSEDAYTFTNLVIKPLMEYTRWIHLLPASENHHHAGTGGLLTHSLETAFLALKFAYSTELLPIGLQDEEQIRKRRYLYAAFICGLLHDAGKIFDVDVISSTPGVKKHWRPLVQPDGLGKVQPYFSYEVIWRKGRLTSIPFGHLYSSERCLNDTCLNYLSDVVKERLYDKMLSALGNYTTSDDFISRCMRTADWHSTGTDTSYRYDKQSGIRASDTAARAIAILKDNISTLNINGFDSSSVRHDRNSPPPVHIMIIGGSVYINEHAALDFILNQFKHLGINFPDGDIGRKALTDLLLSGAI</sequence>
<evidence type="ECO:0000259" key="1">
    <source>
        <dbReference type="Pfam" id="PF07514"/>
    </source>
</evidence>